<evidence type="ECO:0000256" key="1">
    <source>
        <dbReference type="SAM" id="MobiDB-lite"/>
    </source>
</evidence>
<dbReference type="PANTHER" id="PTHR23186">
    <property type="entry name" value="RETINOIC ACID-INDUCED PROTEIN 2"/>
    <property type="match status" value="1"/>
</dbReference>
<feature type="compositionally biased region" description="Polar residues" evidence="1">
    <location>
        <begin position="33"/>
        <end position="48"/>
    </location>
</feature>
<evidence type="ECO:0000313" key="2">
    <source>
        <dbReference type="EMBL" id="KAL2087766.1"/>
    </source>
</evidence>
<evidence type="ECO:0008006" key="4">
    <source>
        <dbReference type="Google" id="ProtNLM"/>
    </source>
</evidence>
<gene>
    <name evidence="2" type="ORF">ACEWY4_016594</name>
</gene>
<dbReference type="InterPro" id="IPR026092">
    <property type="entry name" value="RAI2/SOBP"/>
</dbReference>
<accession>A0ABD1JM09</accession>
<sequence>MEDLNTETISAPQPGSIDIAGGGEDRIKRQTSERTQCSSVETNRNHLGSQPEKAWSPAASVPICQAQGPSIEPPGTLTVKMPSAVLPLCLGESTVLLPVHLQMPAGPPPQQAGHMGATPLLLSSHSPGSLPVVLEQQVFQCFNSQLLPQGTLCSAPPPLQNNILCQNSSVTFCQPAPLKQKVAEPGAVEQAGLAFVPSPGFADISQDQFATHNSFMQFSSQRAGASPTGAVPSSALPIPPLTLPYPYSSSLAPLVPPPTLLVPFPVVIPLPVPVPIPIPIPIPFSAKAEFPKPTRSADLGTQTCNGCPSPVYHPADSEEGALDLSMVAGPSRLKQEFVMPEESPLDLSLENHDHKPLVQVEHPDVKQPVKDLQKQALSLDTGSVLQPWEFSQNLDSKPLNGLTSLEFSRHHKWLVDRPHSHESQFSTGNYDIVSPSQTAKVIVAVKDSVPAIFQGKLRELAGIPPSAVSSKQDVHQAALVQQHCSPVLKAQRQTGPHDNPRRGRTVKLKKLNVQEIHILPIKKQRFAPFFHGE</sequence>
<comment type="caution">
    <text evidence="2">The sequence shown here is derived from an EMBL/GenBank/DDBJ whole genome shotgun (WGS) entry which is preliminary data.</text>
</comment>
<feature type="region of interest" description="Disordered" evidence="1">
    <location>
        <begin position="1"/>
        <end position="55"/>
    </location>
</feature>
<dbReference type="PANTHER" id="PTHR23186:SF3">
    <property type="entry name" value="RETINOIC ACID-INDUCED PROTEIN 2"/>
    <property type="match status" value="1"/>
</dbReference>
<keyword evidence="3" id="KW-1185">Reference proteome</keyword>
<reference evidence="2 3" key="1">
    <citation type="submission" date="2024-09" db="EMBL/GenBank/DDBJ databases">
        <title>A chromosome-level genome assembly of Gray's grenadier anchovy, Coilia grayii.</title>
        <authorList>
            <person name="Fu Z."/>
        </authorList>
    </citation>
    <scope>NUCLEOTIDE SEQUENCE [LARGE SCALE GENOMIC DNA]</scope>
    <source>
        <strain evidence="2">G4</strain>
        <tissue evidence="2">Muscle</tissue>
    </source>
</reference>
<feature type="compositionally biased region" description="Polar residues" evidence="1">
    <location>
        <begin position="1"/>
        <end position="13"/>
    </location>
</feature>
<dbReference type="EMBL" id="JBHFQA010000014">
    <property type="protein sequence ID" value="KAL2087766.1"/>
    <property type="molecule type" value="Genomic_DNA"/>
</dbReference>
<name>A0ABD1JM09_9TELE</name>
<dbReference type="AlphaFoldDB" id="A0ABD1JM09"/>
<proteinExistence type="predicted"/>
<feature type="compositionally biased region" description="Basic and acidic residues" evidence="1">
    <location>
        <begin position="23"/>
        <end position="32"/>
    </location>
</feature>
<evidence type="ECO:0000313" key="3">
    <source>
        <dbReference type="Proteomes" id="UP001591681"/>
    </source>
</evidence>
<dbReference type="Proteomes" id="UP001591681">
    <property type="component" value="Unassembled WGS sequence"/>
</dbReference>
<organism evidence="2 3">
    <name type="scientific">Coilia grayii</name>
    <name type="common">Gray's grenadier anchovy</name>
    <dbReference type="NCBI Taxonomy" id="363190"/>
    <lineage>
        <taxon>Eukaryota</taxon>
        <taxon>Metazoa</taxon>
        <taxon>Chordata</taxon>
        <taxon>Craniata</taxon>
        <taxon>Vertebrata</taxon>
        <taxon>Euteleostomi</taxon>
        <taxon>Actinopterygii</taxon>
        <taxon>Neopterygii</taxon>
        <taxon>Teleostei</taxon>
        <taxon>Clupei</taxon>
        <taxon>Clupeiformes</taxon>
        <taxon>Clupeoidei</taxon>
        <taxon>Engraulidae</taxon>
        <taxon>Coilinae</taxon>
        <taxon>Coilia</taxon>
    </lineage>
</organism>
<protein>
    <recommendedName>
        <fullName evidence="4">Retinoic acid induced 2</fullName>
    </recommendedName>
</protein>